<proteinExistence type="predicted"/>
<feature type="region of interest" description="Disordered" evidence="1">
    <location>
        <begin position="26"/>
        <end position="46"/>
    </location>
</feature>
<feature type="region of interest" description="Disordered" evidence="1">
    <location>
        <begin position="82"/>
        <end position="115"/>
    </location>
</feature>
<organism evidence="2 3">
    <name type="scientific">Liparis tanakae</name>
    <name type="common">Tanaka's snailfish</name>
    <dbReference type="NCBI Taxonomy" id="230148"/>
    <lineage>
        <taxon>Eukaryota</taxon>
        <taxon>Metazoa</taxon>
        <taxon>Chordata</taxon>
        <taxon>Craniata</taxon>
        <taxon>Vertebrata</taxon>
        <taxon>Euteleostomi</taxon>
        <taxon>Actinopterygii</taxon>
        <taxon>Neopterygii</taxon>
        <taxon>Teleostei</taxon>
        <taxon>Neoteleostei</taxon>
        <taxon>Acanthomorphata</taxon>
        <taxon>Eupercaria</taxon>
        <taxon>Perciformes</taxon>
        <taxon>Cottioidei</taxon>
        <taxon>Cottales</taxon>
        <taxon>Liparidae</taxon>
        <taxon>Liparis</taxon>
    </lineage>
</organism>
<reference evidence="2 3" key="1">
    <citation type="submission" date="2019-03" db="EMBL/GenBank/DDBJ databases">
        <title>First draft genome of Liparis tanakae, snailfish: a comprehensive survey of snailfish specific genes.</title>
        <authorList>
            <person name="Kim W."/>
            <person name="Song I."/>
            <person name="Jeong J.-H."/>
            <person name="Kim D."/>
            <person name="Kim S."/>
            <person name="Ryu S."/>
            <person name="Song J.Y."/>
            <person name="Lee S.K."/>
        </authorList>
    </citation>
    <scope>NUCLEOTIDE SEQUENCE [LARGE SCALE GENOMIC DNA]</scope>
    <source>
        <tissue evidence="2">Muscle</tissue>
    </source>
</reference>
<feature type="compositionally biased region" description="Polar residues" evidence="1">
    <location>
        <begin position="26"/>
        <end position="40"/>
    </location>
</feature>
<dbReference type="AlphaFoldDB" id="A0A4Z2GD03"/>
<evidence type="ECO:0000256" key="1">
    <source>
        <dbReference type="SAM" id="MobiDB-lite"/>
    </source>
</evidence>
<comment type="caution">
    <text evidence="2">The sequence shown here is derived from an EMBL/GenBank/DDBJ whole genome shotgun (WGS) entry which is preliminary data.</text>
</comment>
<keyword evidence="3" id="KW-1185">Reference proteome</keyword>
<evidence type="ECO:0000313" key="2">
    <source>
        <dbReference type="EMBL" id="TNN50584.1"/>
    </source>
</evidence>
<dbReference type="Proteomes" id="UP000314294">
    <property type="component" value="Unassembled WGS sequence"/>
</dbReference>
<accession>A0A4Z2GD03</accession>
<dbReference type="EMBL" id="SRLO01000612">
    <property type="protein sequence ID" value="TNN50584.1"/>
    <property type="molecule type" value="Genomic_DNA"/>
</dbReference>
<evidence type="ECO:0000313" key="3">
    <source>
        <dbReference type="Proteomes" id="UP000314294"/>
    </source>
</evidence>
<feature type="compositionally biased region" description="Low complexity" evidence="1">
    <location>
        <begin position="84"/>
        <end position="94"/>
    </location>
</feature>
<protein>
    <submittedName>
        <fullName evidence="2">Uncharacterized protein</fullName>
    </submittedName>
</protein>
<name>A0A4Z2GD03_9TELE</name>
<sequence>MLSLGSVSVWNTPDVLNLYMGYRQTPDASQNRTVPSSSPAARTRSHSLRGMAETWWEQVMAELWRGTRYGVWMTGQPSVCRSITTSSSSTSTTSALGSPAERQRRVRPRPAAGSLHRHWRPNGHERLQVETGKQIVHSAPGYIKYNQALLCFP</sequence>
<gene>
    <name evidence="2" type="ORF">EYF80_039224</name>
</gene>